<dbReference type="SMART" id="SM00703">
    <property type="entry name" value="NRF"/>
    <property type="match status" value="1"/>
</dbReference>
<keyword evidence="1" id="KW-0472">Membrane</keyword>
<accession>A0A226DFH9</accession>
<name>A0A226DFH9_FOLCA</name>
<organism evidence="4 5">
    <name type="scientific">Folsomia candida</name>
    <name type="common">Springtail</name>
    <dbReference type="NCBI Taxonomy" id="158441"/>
    <lineage>
        <taxon>Eukaryota</taxon>
        <taxon>Metazoa</taxon>
        <taxon>Ecdysozoa</taxon>
        <taxon>Arthropoda</taxon>
        <taxon>Hexapoda</taxon>
        <taxon>Collembola</taxon>
        <taxon>Entomobryomorpha</taxon>
        <taxon>Isotomoidea</taxon>
        <taxon>Isotomidae</taxon>
        <taxon>Proisotominae</taxon>
        <taxon>Folsomia</taxon>
    </lineage>
</organism>
<dbReference type="Proteomes" id="UP000198287">
    <property type="component" value="Unassembled WGS sequence"/>
</dbReference>
<dbReference type="AlphaFoldDB" id="A0A226DFH9"/>
<evidence type="ECO:0000313" key="4">
    <source>
        <dbReference type="EMBL" id="OXA43963.1"/>
    </source>
</evidence>
<feature type="transmembrane region" description="Helical" evidence="1">
    <location>
        <begin position="392"/>
        <end position="420"/>
    </location>
</feature>
<reference evidence="4 5" key="1">
    <citation type="submission" date="2015-12" db="EMBL/GenBank/DDBJ databases">
        <title>The genome of Folsomia candida.</title>
        <authorList>
            <person name="Faddeeva A."/>
            <person name="Derks M.F."/>
            <person name="Anvar Y."/>
            <person name="Smit S."/>
            <person name="Van Straalen N."/>
            <person name="Roelofs D."/>
        </authorList>
    </citation>
    <scope>NUCLEOTIDE SEQUENCE [LARGE SCALE GENOMIC DNA]</scope>
    <source>
        <strain evidence="4 5">VU population</strain>
        <tissue evidence="4">Whole body</tissue>
    </source>
</reference>
<sequence>MVDIKFSRIFSPSLLLFLVGVWFGSVNCSDDQHIIPGYGLPLQEGVGVELFGDSMSEGILRSLLVPSYMETVLELLEDDAEREIWIQEWSDNVKSPACVGQVTDWVVTLAKIAANISNVEDVIDAWGKWPEGFLSGHVNALGDFDECVDLNVGKYAPSNPQTPSSFAGRYCNTYLSPYTEARFSKYWATFPQRPTPGPTTAPPTSIGGRKAVSPAKLWSLISIAYGIKLFPSVGVCFPNTCEQSDIEQILMNIFHSVLYDYPTNGTGKMWPAVEFCYVGKKPDLDAGDFSVIALLGVITALVVVSSVVDIWLNRGVDKPPKRGVAFQCLNSFSMYTNIPRWLSTRATADDLGCLHGIRFLSTAWVILAHTWFVVIYIPYWNLVDVKMLQEKIMIMTVINSTVAVDTFFVLSGLLVAYNVLKMLTKTKGKLNIPMFYIHRYLSLRNISRSDGHSRTVHWTRSILVHYGSMGSNLCGQLVDEHALREQLC</sequence>
<dbReference type="InterPro" id="IPR052728">
    <property type="entry name" value="O2_lipid_transport_reg"/>
</dbReference>
<evidence type="ECO:0000256" key="2">
    <source>
        <dbReference type="SAM" id="SignalP"/>
    </source>
</evidence>
<dbReference type="PANTHER" id="PTHR11161:SF0">
    <property type="entry name" value="O-ACYLTRANSFERASE LIKE PROTEIN"/>
    <property type="match status" value="1"/>
</dbReference>
<feature type="domain" description="Nose resistant-to-fluoxetine protein N-terminal" evidence="3">
    <location>
        <begin position="102"/>
        <end position="270"/>
    </location>
</feature>
<dbReference type="Pfam" id="PF20146">
    <property type="entry name" value="NRF"/>
    <property type="match status" value="1"/>
</dbReference>
<feature type="transmembrane region" description="Helical" evidence="1">
    <location>
        <begin position="289"/>
        <end position="312"/>
    </location>
</feature>
<gene>
    <name evidence="4" type="ORF">Fcan01_21185</name>
</gene>
<feature type="signal peptide" evidence="2">
    <location>
        <begin position="1"/>
        <end position="28"/>
    </location>
</feature>
<evidence type="ECO:0000313" key="5">
    <source>
        <dbReference type="Proteomes" id="UP000198287"/>
    </source>
</evidence>
<feature type="chain" id="PRO_5012398128" evidence="2">
    <location>
        <begin position="29"/>
        <end position="488"/>
    </location>
</feature>
<dbReference type="OrthoDB" id="118951at2759"/>
<keyword evidence="2" id="KW-0732">Signal</keyword>
<dbReference type="OMA" id="NESCKGH"/>
<keyword evidence="1" id="KW-0812">Transmembrane</keyword>
<dbReference type="PANTHER" id="PTHR11161">
    <property type="entry name" value="O-ACYLTRANSFERASE"/>
    <property type="match status" value="1"/>
</dbReference>
<evidence type="ECO:0000259" key="3">
    <source>
        <dbReference type="SMART" id="SM00703"/>
    </source>
</evidence>
<proteinExistence type="predicted"/>
<keyword evidence="1" id="KW-1133">Transmembrane helix</keyword>
<feature type="transmembrane region" description="Helical" evidence="1">
    <location>
        <begin position="359"/>
        <end position="380"/>
    </location>
</feature>
<keyword evidence="5" id="KW-1185">Reference proteome</keyword>
<evidence type="ECO:0000256" key="1">
    <source>
        <dbReference type="SAM" id="Phobius"/>
    </source>
</evidence>
<protein>
    <submittedName>
        <fullName evidence="4">Nose resistant to fluoxetine protein 6</fullName>
    </submittedName>
</protein>
<dbReference type="InterPro" id="IPR006621">
    <property type="entry name" value="Nose-resist-to-fluoxetine_N"/>
</dbReference>
<comment type="caution">
    <text evidence="4">The sequence shown here is derived from an EMBL/GenBank/DDBJ whole genome shotgun (WGS) entry which is preliminary data.</text>
</comment>
<dbReference type="EMBL" id="LNIX01000020">
    <property type="protein sequence ID" value="OXA43963.1"/>
    <property type="molecule type" value="Genomic_DNA"/>
</dbReference>